<dbReference type="HAMAP" id="MF_00311">
    <property type="entry name" value="ATP_synth_E_arch"/>
    <property type="match status" value="1"/>
</dbReference>
<evidence type="ECO:0000256" key="2">
    <source>
        <dbReference type="ARBA" id="ARBA00022448"/>
    </source>
</evidence>
<evidence type="ECO:0000313" key="5">
    <source>
        <dbReference type="Proteomes" id="UP001583172"/>
    </source>
</evidence>
<dbReference type="Gene3D" id="3.30.2320.30">
    <property type="entry name" value="ATP synthase, E subunit, C-terminal"/>
    <property type="match status" value="1"/>
</dbReference>
<dbReference type="Proteomes" id="UP001583172">
    <property type="component" value="Unassembled WGS sequence"/>
</dbReference>
<name>A0ABR3VFG7_HUMIN</name>
<protein>
    <recommendedName>
        <fullName evidence="6">Vacuolar ATP synthase subunit E</fullName>
    </recommendedName>
</protein>
<keyword evidence="2" id="KW-0813">Transport</keyword>
<dbReference type="PANTHER" id="PTHR45715">
    <property type="entry name" value="ATPASE H+-TRANSPORTING V1 SUBUNIT E1A-RELATED"/>
    <property type="match status" value="1"/>
</dbReference>
<dbReference type="Gene3D" id="6.10.250.1620">
    <property type="match status" value="1"/>
</dbReference>
<sequence length="230" mass="25724">MSQIHALSDDQVGQELRKMTAFIKQEAAEKAREIEIKADEEFAIEKSKLVRQETDAIDAAYAKKFKQATMSQQITRSTLANKTRLRVLGARQELLDDIFTAAEKRLGEPTKDENKYEGVLKTLLLEGFEAMNEPELQVRAREKDYDVVRKAIDAAAKEYKDKTGKDVKATVDEKNSLPEGSAGGVIIVGGNGKIDIDNTFEARLALLKQSALPAMREALFGKNPNRKFYD</sequence>
<evidence type="ECO:0000256" key="1">
    <source>
        <dbReference type="ARBA" id="ARBA00005901"/>
    </source>
</evidence>
<dbReference type="SUPFAM" id="SSF160527">
    <property type="entry name" value="V-type ATPase subunit E-like"/>
    <property type="match status" value="1"/>
</dbReference>
<dbReference type="Pfam" id="PF01991">
    <property type="entry name" value="vATP-synt_E"/>
    <property type="match status" value="1"/>
</dbReference>
<dbReference type="InterPro" id="IPR002842">
    <property type="entry name" value="ATPase_V1_Esu"/>
</dbReference>
<reference evidence="4 5" key="1">
    <citation type="journal article" date="2024" name="Commun. Biol.">
        <title>Comparative genomic analysis of thermophilic fungi reveals convergent evolutionary adaptations and gene losses.</title>
        <authorList>
            <person name="Steindorff A.S."/>
            <person name="Aguilar-Pontes M.V."/>
            <person name="Robinson A.J."/>
            <person name="Andreopoulos B."/>
            <person name="LaButti K."/>
            <person name="Kuo A."/>
            <person name="Mondo S."/>
            <person name="Riley R."/>
            <person name="Otillar R."/>
            <person name="Haridas S."/>
            <person name="Lipzen A."/>
            <person name="Grimwood J."/>
            <person name="Schmutz J."/>
            <person name="Clum A."/>
            <person name="Reid I.D."/>
            <person name="Moisan M.C."/>
            <person name="Butler G."/>
            <person name="Nguyen T.T.M."/>
            <person name="Dewar K."/>
            <person name="Conant G."/>
            <person name="Drula E."/>
            <person name="Henrissat B."/>
            <person name="Hansel C."/>
            <person name="Singer S."/>
            <person name="Hutchinson M.I."/>
            <person name="de Vries R.P."/>
            <person name="Natvig D.O."/>
            <person name="Powell A.J."/>
            <person name="Tsang A."/>
            <person name="Grigoriev I.V."/>
        </authorList>
    </citation>
    <scope>NUCLEOTIDE SEQUENCE [LARGE SCALE GENOMIC DNA]</scope>
    <source>
        <strain evidence="4 5">CBS 620.91</strain>
    </source>
</reference>
<comment type="similarity">
    <text evidence="1">Belongs to the V-ATPase E subunit family.</text>
</comment>
<proteinExistence type="inferred from homology"/>
<keyword evidence="5" id="KW-1185">Reference proteome</keyword>
<comment type="caution">
    <text evidence="4">The sequence shown here is derived from an EMBL/GenBank/DDBJ whole genome shotgun (WGS) entry which is preliminary data.</text>
</comment>
<organism evidence="4 5">
    <name type="scientific">Humicola insolens</name>
    <name type="common">Soft-rot fungus</name>
    <dbReference type="NCBI Taxonomy" id="85995"/>
    <lineage>
        <taxon>Eukaryota</taxon>
        <taxon>Fungi</taxon>
        <taxon>Dikarya</taxon>
        <taxon>Ascomycota</taxon>
        <taxon>Pezizomycotina</taxon>
        <taxon>Sordariomycetes</taxon>
        <taxon>Sordariomycetidae</taxon>
        <taxon>Sordariales</taxon>
        <taxon>Chaetomiaceae</taxon>
        <taxon>Mycothermus</taxon>
    </lineage>
</organism>
<accession>A0ABR3VFG7</accession>
<gene>
    <name evidence="4" type="ORF">VTJ49DRAFT_287</name>
</gene>
<keyword evidence="3" id="KW-0406">Ion transport</keyword>
<evidence type="ECO:0000313" key="4">
    <source>
        <dbReference type="EMBL" id="KAL1840600.1"/>
    </source>
</evidence>
<dbReference type="InterPro" id="IPR038495">
    <property type="entry name" value="ATPase_E_C"/>
</dbReference>
<evidence type="ECO:0008006" key="6">
    <source>
        <dbReference type="Google" id="ProtNLM"/>
    </source>
</evidence>
<dbReference type="EMBL" id="JAZGSY010000106">
    <property type="protein sequence ID" value="KAL1840600.1"/>
    <property type="molecule type" value="Genomic_DNA"/>
</dbReference>
<evidence type="ECO:0000256" key="3">
    <source>
        <dbReference type="ARBA" id="ARBA00023065"/>
    </source>
</evidence>